<protein>
    <submittedName>
        <fullName evidence="3">Cupin domain-containing protein</fullName>
    </submittedName>
    <submittedName>
        <fullName evidence="2">DUF861 domain-containing protein</fullName>
    </submittedName>
</protein>
<dbReference type="Gene3D" id="2.60.120.10">
    <property type="entry name" value="Jelly Rolls"/>
    <property type="match status" value="1"/>
</dbReference>
<dbReference type="AlphaFoldDB" id="A0AAW5T8W2"/>
<dbReference type="RefSeq" id="WP_036443542.1">
    <property type="nucleotide sequence ID" value="NZ_JACKVC010000019.1"/>
</dbReference>
<reference evidence="3 5" key="3">
    <citation type="submission" date="2024-04" db="EMBL/GenBank/DDBJ databases">
        <title>Genomic Markers of Mycobacteria.</title>
        <authorList>
            <person name="Soliman M.S."/>
            <person name="Elkholy A."/>
            <person name="Soliman N.S."/>
            <person name="Abbas A."/>
            <person name="Khayrat S."/>
            <person name="Shawky S."/>
        </authorList>
    </citation>
    <scope>NUCLEOTIDE SEQUENCE [LARGE SCALE GENOMIC DNA]</scope>
    <source>
        <strain evidence="3 5">Egy-CU-AM5</strain>
    </source>
</reference>
<evidence type="ECO:0000313" key="5">
    <source>
        <dbReference type="Proteomes" id="UP001558474"/>
    </source>
</evidence>
<dbReference type="EMBL" id="JBDLOU010000008">
    <property type="protein sequence ID" value="MEX3737744.1"/>
    <property type="molecule type" value="Genomic_DNA"/>
</dbReference>
<evidence type="ECO:0000313" key="2">
    <source>
        <dbReference type="EMBL" id="MCV7390709.1"/>
    </source>
</evidence>
<dbReference type="InterPro" id="IPR014710">
    <property type="entry name" value="RmlC-like_jellyroll"/>
</dbReference>
<reference evidence="2" key="2">
    <citation type="journal article" date="2022" name="BMC Genomics">
        <title>Comparative genome analysis of mycobacteria focusing on tRNA and non-coding RNA.</title>
        <authorList>
            <person name="Behra P.R.K."/>
            <person name="Pettersson B.M.F."/>
            <person name="Ramesh M."/>
            <person name="Das S."/>
            <person name="Dasgupta S."/>
            <person name="Kirsebom L.A."/>
        </authorList>
    </citation>
    <scope>NUCLEOTIDE SEQUENCE</scope>
    <source>
        <strain evidence="2">DSM 44242</strain>
    </source>
</reference>
<dbReference type="EMBL" id="JACKVC010000019">
    <property type="protein sequence ID" value="MCV7390709.1"/>
    <property type="molecule type" value="Genomic_DNA"/>
</dbReference>
<sequence>MTSICSPVALIPSGPDAVATMTASSYVTPESLREGDPAEREAVHLSSSDEKFTVGSWSAEPYAEFIESYPGDEYTRVLQGSITLTGDDGVAHTFGPGDSFTLAKGWRGEYRVTEPLVKQFAIYVS</sequence>
<keyword evidence="5" id="KW-1185">Reference proteome</keyword>
<dbReference type="InterPro" id="IPR008579">
    <property type="entry name" value="UGlyAH_Cupin_dom"/>
</dbReference>
<evidence type="ECO:0000313" key="4">
    <source>
        <dbReference type="Proteomes" id="UP001141659"/>
    </source>
</evidence>
<evidence type="ECO:0000259" key="1">
    <source>
        <dbReference type="Pfam" id="PF05899"/>
    </source>
</evidence>
<proteinExistence type="predicted"/>
<gene>
    <name evidence="3" type="ORF">ABFW12_05800</name>
    <name evidence="2" type="ORF">H5P34_21845</name>
</gene>
<dbReference type="SUPFAM" id="SSF51182">
    <property type="entry name" value="RmlC-like cupins"/>
    <property type="match status" value="1"/>
</dbReference>
<accession>A0AAW5T8W2</accession>
<evidence type="ECO:0000313" key="3">
    <source>
        <dbReference type="EMBL" id="MEX3737744.1"/>
    </source>
</evidence>
<dbReference type="PANTHER" id="PTHR40943">
    <property type="entry name" value="CYTOPLASMIC PROTEIN-RELATED"/>
    <property type="match status" value="1"/>
</dbReference>
<dbReference type="PANTHER" id="PTHR40943:SF1">
    <property type="entry name" value="CYTOPLASMIC PROTEIN"/>
    <property type="match status" value="1"/>
</dbReference>
<dbReference type="Proteomes" id="UP001558474">
    <property type="component" value="Unassembled WGS sequence"/>
</dbReference>
<reference evidence="2" key="1">
    <citation type="submission" date="2020-07" db="EMBL/GenBank/DDBJ databases">
        <authorList>
            <person name="Pettersson B.M.F."/>
            <person name="Behra P.R.K."/>
            <person name="Ramesh M."/>
            <person name="Das S."/>
            <person name="Dasgupta S."/>
            <person name="Kirsebom L.A."/>
        </authorList>
    </citation>
    <scope>NUCLEOTIDE SEQUENCE</scope>
    <source>
        <strain evidence="2">DSM 44242</strain>
    </source>
</reference>
<organism evidence="2 4">
    <name type="scientific">Mycolicibacterium porcinum</name>
    <dbReference type="NCBI Taxonomy" id="39693"/>
    <lineage>
        <taxon>Bacteria</taxon>
        <taxon>Bacillati</taxon>
        <taxon>Actinomycetota</taxon>
        <taxon>Actinomycetes</taxon>
        <taxon>Mycobacteriales</taxon>
        <taxon>Mycobacteriaceae</taxon>
        <taxon>Mycolicibacterium</taxon>
    </lineage>
</organism>
<name>A0AAW5T8W2_9MYCO</name>
<feature type="domain" description="(S)-ureidoglycine aminohydrolase cupin" evidence="1">
    <location>
        <begin position="48"/>
        <end position="120"/>
    </location>
</feature>
<dbReference type="InterPro" id="IPR011051">
    <property type="entry name" value="RmlC_Cupin_sf"/>
</dbReference>
<dbReference type="Proteomes" id="UP001141659">
    <property type="component" value="Unassembled WGS sequence"/>
</dbReference>
<dbReference type="Pfam" id="PF05899">
    <property type="entry name" value="Cupin_3"/>
    <property type="match status" value="1"/>
</dbReference>
<comment type="caution">
    <text evidence="2">The sequence shown here is derived from an EMBL/GenBank/DDBJ whole genome shotgun (WGS) entry which is preliminary data.</text>
</comment>